<dbReference type="GeneID" id="80898128"/>
<feature type="compositionally biased region" description="Basic and acidic residues" evidence="1">
    <location>
        <begin position="143"/>
        <end position="170"/>
    </location>
</feature>
<comment type="caution">
    <text evidence="2">The sequence shown here is derived from an EMBL/GenBank/DDBJ whole genome shotgun (WGS) entry which is preliminary data.</text>
</comment>
<accession>A0A9W8QAL5</accession>
<sequence length="431" mass="47693">MKRATSAERETPKKRRKSRAPCTTSPSSRLGTSKSLSIGEAKASSELFQRVIQSRKMDNLKEPFPTAHSALEPAAELLETSSASSPPENLESIVQRLPPSSGSADMDMSDDEAALRGKSTTSRAASSDKKRDKEEREQDDDKETLKTIDESTFEKKSDKDGDQTEIKELEIVAPKTPEPKMGPDEPKSEDVKVVATPRRGSGASADDAMELDPSPSAQLEREHQLSQQVVSSQAASSEDGMPEVGTVVTSKWVLEKLASLTADTLSSGRDAIVQELQGMKAEIENLPRAEMQSQHAANPAAQRLQMVEKLIAPQLTKLPPYAWRAYKSKLLRLCAGSQIHNMDHRQRLEKVKEIVYMPEEMELVRKGDTERIACAVRVCATVTEILGRDDEIVPEEMAEWVTAQLKDLVWKVKVTSVWRKYWPDANDVVAA</sequence>
<feature type="compositionally biased region" description="Low complexity" evidence="1">
    <location>
        <begin position="69"/>
        <end position="88"/>
    </location>
</feature>
<keyword evidence="3" id="KW-1185">Reference proteome</keyword>
<organism evidence="2 3">
    <name type="scientific">Akanthomyces muscarius</name>
    <name type="common">Entomopathogenic fungus</name>
    <name type="synonym">Lecanicillium muscarium</name>
    <dbReference type="NCBI Taxonomy" id="2231603"/>
    <lineage>
        <taxon>Eukaryota</taxon>
        <taxon>Fungi</taxon>
        <taxon>Dikarya</taxon>
        <taxon>Ascomycota</taxon>
        <taxon>Pezizomycotina</taxon>
        <taxon>Sordariomycetes</taxon>
        <taxon>Hypocreomycetidae</taxon>
        <taxon>Hypocreales</taxon>
        <taxon>Cordycipitaceae</taxon>
        <taxon>Akanthomyces</taxon>
    </lineage>
</organism>
<protein>
    <submittedName>
        <fullName evidence="2">Uncharacterized protein</fullName>
    </submittedName>
</protein>
<proteinExistence type="predicted"/>
<dbReference type="AlphaFoldDB" id="A0A9W8QAL5"/>
<evidence type="ECO:0000256" key="1">
    <source>
        <dbReference type="SAM" id="MobiDB-lite"/>
    </source>
</evidence>
<feature type="compositionally biased region" description="Basic and acidic residues" evidence="1">
    <location>
        <begin position="126"/>
        <end position="136"/>
    </location>
</feature>
<dbReference type="EMBL" id="JAJHUN010000009">
    <property type="protein sequence ID" value="KAJ4150210.1"/>
    <property type="molecule type" value="Genomic_DNA"/>
</dbReference>
<feature type="compositionally biased region" description="Basic and acidic residues" evidence="1">
    <location>
        <begin position="1"/>
        <end position="11"/>
    </location>
</feature>
<dbReference type="RefSeq" id="XP_056051924.1">
    <property type="nucleotide sequence ID" value="XM_056200033.1"/>
</dbReference>
<feature type="region of interest" description="Disordered" evidence="1">
    <location>
        <begin position="59"/>
        <end position="223"/>
    </location>
</feature>
<name>A0A9W8QAL5_AKAMU</name>
<dbReference type="KEGG" id="amus:LMH87_010969"/>
<evidence type="ECO:0000313" key="2">
    <source>
        <dbReference type="EMBL" id="KAJ4150210.1"/>
    </source>
</evidence>
<gene>
    <name evidence="2" type="ORF">LMH87_010969</name>
</gene>
<dbReference type="Proteomes" id="UP001144673">
    <property type="component" value="Chromosome 4"/>
</dbReference>
<reference evidence="2" key="1">
    <citation type="journal article" date="2023" name="Access Microbiol">
        <title>De-novo genome assembly for Akanthomyces muscarius, a biocontrol agent of insect agricultural pests.</title>
        <authorList>
            <person name="Erdos Z."/>
            <person name="Studholme D.J."/>
            <person name="Raymond B."/>
            <person name="Sharma M."/>
        </authorList>
    </citation>
    <scope>NUCLEOTIDE SEQUENCE</scope>
    <source>
        <strain evidence="2">Ve6</strain>
    </source>
</reference>
<feature type="region of interest" description="Disordered" evidence="1">
    <location>
        <begin position="1"/>
        <end position="45"/>
    </location>
</feature>
<feature type="compositionally biased region" description="Polar residues" evidence="1">
    <location>
        <begin position="21"/>
        <end position="36"/>
    </location>
</feature>
<evidence type="ECO:0000313" key="3">
    <source>
        <dbReference type="Proteomes" id="UP001144673"/>
    </source>
</evidence>
<feature type="compositionally biased region" description="Basic and acidic residues" evidence="1">
    <location>
        <begin position="177"/>
        <end position="192"/>
    </location>
</feature>